<dbReference type="PANTHER" id="PTHR14374">
    <property type="entry name" value="FOIE GRAS"/>
    <property type="match status" value="1"/>
</dbReference>
<dbReference type="PANTHER" id="PTHR14374:SF0">
    <property type="entry name" value="TRAFFICKING PROTEIN PARTICLE COMPLEX SUBUNIT 11"/>
    <property type="match status" value="1"/>
</dbReference>
<dbReference type="EMBL" id="ASGP02000006">
    <property type="protein sequence ID" value="KAH9501897.1"/>
    <property type="molecule type" value="Genomic_DNA"/>
</dbReference>
<evidence type="ECO:0000313" key="3">
    <source>
        <dbReference type="EMBL" id="KAH9501897.1"/>
    </source>
</evidence>
<protein>
    <submittedName>
        <fullName evidence="3">Trafficking protein particle complex subunit 11</fullName>
    </submittedName>
</protein>
<dbReference type="InterPro" id="IPR021773">
    <property type="entry name" value="TPC11"/>
</dbReference>
<name>A0A922HQ29_DERFA</name>
<reference evidence="3" key="1">
    <citation type="submission" date="2013-05" db="EMBL/GenBank/DDBJ databases">
        <authorList>
            <person name="Yim A.K.Y."/>
            <person name="Chan T.F."/>
            <person name="Ji K.M."/>
            <person name="Liu X.Y."/>
            <person name="Zhou J.W."/>
            <person name="Li R.Q."/>
            <person name="Yang K.Y."/>
            <person name="Li J."/>
            <person name="Li M."/>
            <person name="Law P.T.W."/>
            <person name="Wu Y.L."/>
            <person name="Cai Z.L."/>
            <person name="Qin H."/>
            <person name="Bao Y."/>
            <person name="Leung R.K.K."/>
            <person name="Ng P.K.S."/>
            <person name="Zou J."/>
            <person name="Zhong X.J."/>
            <person name="Ran P.X."/>
            <person name="Zhong N.S."/>
            <person name="Liu Z.G."/>
            <person name="Tsui S.K.W."/>
        </authorList>
    </citation>
    <scope>NUCLEOTIDE SEQUENCE</scope>
    <source>
        <strain evidence="3">Derf</strain>
        <tissue evidence="3">Whole organism</tissue>
    </source>
</reference>
<dbReference type="Proteomes" id="UP000790347">
    <property type="component" value="Unassembled WGS sequence"/>
</dbReference>
<gene>
    <name evidence="3" type="primary">TRAPPC11_2</name>
    <name evidence="3" type="ORF">DERF_012706</name>
</gene>
<reference evidence="3" key="2">
    <citation type="journal article" date="2022" name="Res Sq">
        <title>Comparative Genomics Reveals Insights into the Divergent Evolution of Astigmatic Mites and Household Pest Adaptations.</title>
        <authorList>
            <person name="Xiong Q."/>
            <person name="Wan A.T.-Y."/>
            <person name="Liu X.-Y."/>
            <person name="Fung C.S.-H."/>
            <person name="Xiao X."/>
            <person name="Malainual N."/>
            <person name="Hou J."/>
            <person name="Wang L."/>
            <person name="Wang M."/>
            <person name="Yang K."/>
            <person name="Cui Y."/>
            <person name="Leung E."/>
            <person name="Nong W."/>
            <person name="Shin S.-K."/>
            <person name="Au S."/>
            <person name="Jeong K.Y."/>
            <person name="Chew F.T."/>
            <person name="Hui J."/>
            <person name="Leung T.F."/>
            <person name="Tungtrongchitr A."/>
            <person name="Zhong N."/>
            <person name="Liu Z."/>
            <person name="Tsui S."/>
        </authorList>
    </citation>
    <scope>NUCLEOTIDE SEQUENCE</scope>
    <source>
        <strain evidence="3">Derf</strain>
        <tissue evidence="3">Whole organism</tissue>
    </source>
</reference>
<evidence type="ECO:0000313" key="4">
    <source>
        <dbReference type="Proteomes" id="UP000790347"/>
    </source>
</evidence>
<accession>A0A922HQ29</accession>
<evidence type="ECO:0000256" key="1">
    <source>
        <dbReference type="SAM" id="MobiDB-lite"/>
    </source>
</evidence>
<dbReference type="AlphaFoldDB" id="A0A922HQ29"/>
<comment type="caution">
    <text evidence="3">The sequence shown here is derived from an EMBL/GenBank/DDBJ whole genome shotgun (WGS) entry which is preliminary data.</text>
</comment>
<organism evidence="3 4">
    <name type="scientific">Dermatophagoides farinae</name>
    <name type="common">American house dust mite</name>
    <dbReference type="NCBI Taxonomy" id="6954"/>
    <lineage>
        <taxon>Eukaryota</taxon>
        <taxon>Metazoa</taxon>
        <taxon>Ecdysozoa</taxon>
        <taxon>Arthropoda</taxon>
        <taxon>Chelicerata</taxon>
        <taxon>Arachnida</taxon>
        <taxon>Acari</taxon>
        <taxon>Acariformes</taxon>
        <taxon>Sarcoptiformes</taxon>
        <taxon>Astigmata</taxon>
        <taxon>Psoroptidia</taxon>
        <taxon>Analgoidea</taxon>
        <taxon>Pyroglyphidae</taxon>
        <taxon>Dermatophagoidinae</taxon>
        <taxon>Dermatophagoides</taxon>
    </lineage>
</organism>
<evidence type="ECO:0000259" key="2">
    <source>
        <dbReference type="Pfam" id="PF11817"/>
    </source>
</evidence>
<dbReference type="Pfam" id="PF11817">
    <property type="entry name" value="Foie-gras_1"/>
    <property type="match status" value="1"/>
</dbReference>
<feature type="domain" description="Trafficking protein particle complex subunit 11" evidence="2">
    <location>
        <begin position="268"/>
        <end position="506"/>
    </location>
</feature>
<sequence length="1170" mass="135712">MMNNIPAEISVNPVPYISLLGLDAANNPIHSIIWNSFAINRSADRPVLYYKLLPIDYRFPSSKNRRSYDRYIPAGIIKTKWLNKHLFEIPSVVVVFVSLQNWQQLDRHRLIDEINSLKMALINRQIKIVVILLQSEPISSITYNHQDNHQDVNQINKDQATRLCEECDINPKSLFIIPVQDEQSIPGYVHRIESTLNELVKAHFSSKVKQIKSYRDQLNKTTQNYLFVRHEFKLGFYHEIRQIYNQALVHYKNAYASLMELRQSSINLIEIKNVATVLNYKIIRLSFYLNIPLDAISYFRKHIDIFHNRFADDERIEFEHYAWLANQFYLFAELFDMSISMLHLSPSSSQNPGVYYFESAMYTIKRRESSQRSSSSSLSSLNHEEIAHVERALQNGSEFIGQLSWYRPGELNDDSYVKIFHHIERTTDLAPFLIKLLVNVLNQIKKFKKPRFMRFVMYLIGREYFLQGNYNDALNYFGNILGYYREERWKPIHRRLAQLALQSAYLYVEMKINRKTLSEAEMEWPRKLMDIEQNGLPSNIGGEILINADHELNFMKCKVTFDRRQYTIEDDIRIKVAIFNQLIEQLDPIDIQIRFEIPEFDKQCQLLSPQGEQQQSILYSNSLNLFEFRLRLRPSNDRQYCRIKISEIAVILKSKISVRFQWLYTSTMLTMATTTTTTPTITLPISSISDDSIKFNKIDNRIDADLLDLESRLQLIGIEMKQRLFRNENASIRIRLRSKERHVIGNLKLLPKIMIQQQQQQQQQQVAIAATEINIDNTATVMNIIQDTNCQWSIRLVNQTDAFETIPSDSAGILITDQLEPSHDDDGDDDFIIDLILCSRDLGLKILSFEFSYDLMMKTDDDDDVQSIPITKNFQTSINVVEPFQFLAKVANFANPDTSNIRLDEPFRLNCHLRLPTNGDEEDDYSSSSNNNNQKDDDSSIIEIDSISSNFDENIKIISQKMTKLPSLLSKDSTTPIDSYLMNCIKSEQKPQPLGSWSIRWHRKSETTTAIHAPILSETTFPLPAITMIPAIIYLELFVPDKLYARNPFMAKYKITSRLDVDVSLEIQIGQAEYFMIAGNRQVKIILPSRSIIEQVFIFFPLTCGQLVLPKLDIMVHPMATMNSLSLTSSSSSQIGSKQTITHPIKIDYIGQMILPTVFVLPKLRTNINL</sequence>
<proteinExistence type="predicted"/>
<feature type="region of interest" description="Disordered" evidence="1">
    <location>
        <begin position="918"/>
        <end position="939"/>
    </location>
</feature>
<keyword evidence="4" id="KW-1185">Reference proteome</keyword>